<keyword evidence="7" id="KW-0479">Metal-binding</keyword>
<dbReference type="Gene3D" id="3.30.470.20">
    <property type="entry name" value="ATP-grasp fold, B domain"/>
    <property type="match status" value="1"/>
</dbReference>
<dbReference type="PANTHER" id="PTHR43030:SF1">
    <property type="entry name" value="PHOSPHOENOLPYRUVATE SYNTHASE"/>
    <property type="match status" value="1"/>
</dbReference>
<keyword evidence="10" id="KW-0067">ATP-binding</keyword>
<dbReference type="UniPathway" id="UPA00138"/>
<dbReference type="AlphaFoldDB" id="A0A6J7J639"/>
<evidence type="ECO:0000256" key="11">
    <source>
        <dbReference type="ARBA" id="ARBA00022842"/>
    </source>
</evidence>
<dbReference type="GO" id="GO:0008986">
    <property type="term" value="F:pyruvate, water dikinase activity"/>
    <property type="evidence" value="ECO:0007669"/>
    <property type="project" value="UniProtKB-EC"/>
</dbReference>
<gene>
    <name evidence="15" type="ORF">UFOPK3773_00668</name>
</gene>
<evidence type="ECO:0000256" key="7">
    <source>
        <dbReference type="ARBA" id="ARBA00022723"/>
    </source>
</evidence>
<proteinExistence type="inferred from homology"/>
<evidence type="ECO:0000256" key="4">
    <source>
        <dbReference type="ARBA" id="ARBA00007837"/>
    </source>
</evidence>
<organism evidence="15">
    <name type="scientific">freshwater metagenome</name>
    <dbReference type="NCBI Taxonomy" id="449393"/>
    <lineage>
        <taxon>unclassified sequences</taxon>
        <taxon>metagenomes</taxon>
        <taxon>ecological metagenomes</taxon>
    </lineage>
</organism>
<sequence>MSSDDSVLVWFESYWPGLKNEVGGKASSLGEMTNAGLPVPPGFAVTTRAYRLAHDAGDIDAEIAHHLRDLDMGDTTMVSQRCGAIRDAIRAVAIPASVEEQIRHGYAELCRRSNADDVPVAVRSSATSEDSPDASFAGEHDTYLWVRGGDDVVDAVRRCWASLFTDRATCYREEMGYEHRSVEMCVVVQKMVHPRSAGVAFTLDPRNGDRSQIAIDSSWGFGEAVVAGEVTPDNFLIDKVMFDITKRIVSAKTHEYVLTDDDRVSKVQTPADRVSTPSLTDAEIKGIARLAKTAEQHYGCPQDIEWAVDADLPDGDNVILLQSRPETVWSKKGPTTVTAPGQANGDFMSSIVSTLMSPLYTKGD</sequence>
<dbReference type="PANTHER" id="PTHR43030">
    <property type="entry name" value="PHOSPHOENOLPYRUVATE SYNTHASE"/>
    <property type="match status" value="1"/>
</dbReference>
<evidence type="ECO:0000256" key="12">
    <source>
        <dbReference type="ARBA" id="ARBA00033470"/>
    </source>
</evidence>
<dbReference type="GO" id="GO:0006094">
    <property type="term" value="P:gluconeogenesis"/>
    <property type="evidence" value="ECO:0007669"/>
    <property type="project" value="UniProtKB-UniPathway"/>
</dbReference>
<dbReference type="Pfam" id="PF01326">
    <property type="entry name" value="PPDK_N"/>
    <property type="match status" value="1"/>
</dbReference>
<keyword evidence="8" id="KW-0547">Nucleotide-binding</keyword>
<evidence type="ECO:0000256" key="9">
    <source>
        <dbReference type="ARBA" id="ARBA00022777"/>
    </source>
</evidence>
<keyword evidence="9" id="KW-0418">Kinase</keyword>
<dbReference type="InterPro" id="IPR002192">
    <property type="entry name" value="PPDK_AMP/ATP-bd"/>
</dbReference>
<comment type="pathway">
    <text evidence="3">Carbohydrate biosynthesis; gluconeogenesis.</text>
</comment>
<evidence type="ECO:0000256" key="8">
    <source>
        <dbReference type="ARBA" id="ARBA00022741"/>
    </source>
</evidence>
<evidence type="ECO:0000256" key="2">
    <source>
        <dbReference type="ARBA" id="ARBA00002988"/>
    </source>
</evidence>
<evidence type="ECO:0000256" key="10">
    <source>
        <dbReference type="ARBA" id="ARBA00022840"/>
    </source>
</evidence>
<dbReference type="Gene3D" id="3.30.1490.20">
    <property type="entry name" value="ATP-grasp fold, A domain"/>
    <property type="match status" value="1"/>
</dbReference>
<dbReference type="EMBL" id="CAFBNF010000052">
    <property type="protein sequence ID" value="CAB4938014.1"/>
    <property type="molecule type" value="Genomic_DNA"/>
</dbReference>
<dbReference type="EC" id="2.7.9.2" evidence="5"/>
<comment type="catalytic activity">
    <reaction evidence="13">
        <text>pyruvate + ATP + H2O = phosphoenolpyruvate + AMP + phosphate + 2 H(+)</text>
        <dbReference type="Rhea" id="RHEA:11364"/>
        <dbReference type="ChEBI" id="CHEBI:15361"/>
        <dbReference type="ChEBI" id="CHEBI:15377"/>
        <dbReference type="ChEBI" id="CHEBI:15378"/>
        <dbReference type="ChEBI" id="CHEBI:30616"/>
        <dbReference type="ChEBI" id="CHEBI:43474"/>
        <dbReference type="ChEBI" id="CHEBI:58702"/>
        <dbReference type="ChEBI" id="CHEBI:456215"/>
        <dbReference type="EC" id="2.7.9.2"/>
    </reaction>
</comment>
<dbReference type="SUPFAM" id="SSF56059">
    <property type="entry name" value="Glutathione synthetase ATP-binding domain-like"/>
    <property type="match status" value="1"/>
</dbReference>
<evidence type="ECO:0000256" key="13">
    <source>
        <dbReference type="ARBA" id="ARBA00047700"/>
    </source>
</evidence>
<evidence type="ECO:0000259" key="14">
    <source>
        <dbReference type="Pfam" id="PF01326"/>
    </source>
</evidence>
<dbReference type="InterPro" id="IPR006319">
    <property type="entry name" value="PEP_synth"/>
</dbReference>
<evidence type="ECO:0000256" key="1">
    <source>
        <dbReference type="ARBA" id="ARBA00001946"/>
    </source>
</evidence>
<evidence type="ECO:0000313" key="15">
    <source>
        <dbReference type="EMBL" id="CAB4938014.1"/>
    </source>
</evidence>
<evidence type="ECO:0000256" key="6">
    <source>
        <dbReference type="ARBA" id="ARBA00022679"/>
    </source>
</evidence>
<dbReference type="GO" id="GO:0046872">
    <property type="term" value="F:metal ion binding"/>
    <property type="evidence" value="ECO:0007669"/>
    <property type="project" value="UniProtKB-KW"/>
</dbReference>
<dbReference type="FunFam" id="3.30.1490.20:FF:000010">
    <property type="entry name" value="Phosphoenolpyruvate synthase"/>
    <property type="match status" value="1"/>
</dbReference>
<protein>
    <recommendedName>
        <fullName evidence="5">pyruvate, water dikinase</fullName>
        <ecNumber evidence="5">2.7.9.2</ecNumber>
    </recommendedName>
    <alternativeName>
        <fullName evidence="12">Pyruvate, water dikinase</fullName>
    </alternativeName>
</protein>
<evidence type="ECO:0000256" key="3">
    <source>
        <dbReference type="ARBA" id="ARBA00004742"/>
    </source>
</evidence>
<accession>A0A6J7J639</accession>
<feature type="domain" description="Pyruvate phosphate dikinase AMP/ATP-binding" evidence="14">
    <location>
        <begin position="20"/>
        <end position="336"/>
    </location>
</feature>
<comment type="cofactor">
    <cofactor evidence="1">
        <name>Mg(2+)</name>
        <dbReference type="ChEBI" id="CHEBI:18420"/>
    </cofactor>
</comment>
<comment type="similarity">
    <text evidence="4">Belongs to the PEP-utilizing enzyme family.</text>
</comment>
<name>A0A6J7J639_9ZZZZ</name>
<keyword evidence="6" id="KW-0808">Transferase</keyword>
<evidence type="ECO:0000256" key="5">
    <source>
        <dbReference type="ARBA" id="ARBA00011996"/>
    </source>
</evidence>
<keyword evidence="11" id="KW-0460">Magnesium</keyword>
<reference evidence="15" key="1">
    <citation type="submission" date="2020-05" db="EMBL/GenBank/DDBJ databases">
        <authorList>
            <person name="Chiriac C."/>
            <person name="Salcher M."/>
            <person name="Ghai R."/>
            <person name="Kavagutti S V."/>
        </authorList>
    </citation>
    <scope>NUCLEOTIDE SEQUENCE</scope>
</reference>
<dbReference type="InterPro" id="IPR013815">
    <property type="entry name" value="ATP_grasp_subdomain_1"/>
</dbReference>
<comment type="function">
    <text evidence="2">Catalyzes the phosphorylation of pyruvate to phosphoenolpyruvate.</text>
</comment>
<dbReference type="GO" id="GO:0005524">
    <property type="term" value="F:ATP binding"/>
    <property type="evidence" value="ECO:0007669"/>
    <property type="project" value="UniProtKB-KW"/>
</dbReference>